<comment type="caution">
    <text evidence="14">The sequence shown here is derived from an EMBL/GenBank/DDBJ whole genome shotgun (WGS) entry which is preliminary data.</text>
</comment>
<dbReference type="FunFam" id="3.40.50.970:FF:000019">
    <property type="entry name" value="Pyruvate decarboxylase isozyme"/>
    <property type="match status" value="1"/>
</dbReference>
<dbReference type="Pfam" id="PF02775">
    <property type="entry name" value="TPP_enzyme_C"/>
    <property type="match status" value="1"/>
</dbReference>
<reference evidence="14" key="1">
    <citation type="journal article" date="2020" name="mSystems">
        <title>Genome- and Community-Level Interaction Insights into Carbon Utilization and Element Cycling Functions of Hydrothermarchaeota in Hydrothermal Sediment.</title>
        <authorList>
            <person name="Zhou Z."/>
            <person name="Liu Y."/>
            <person name="Xu W."/>
            <person name="Pan J."/>
            <person name="Luo Z.H."/>
            <person name="Li M."/>
        </authorList>
    </citation>
    <scope>NUCLEOTIDE SEQUENCE [LARGE SCALE GENOMIC DNA]</scope>
    <source>
        <strain evidence="14">SpSt-767</strain>
    </source>
</reference>
<evidence type="ECO:0000256" key="8">
    <source>
        <dbReference type="ARBA" id="ARBA00023239"/>
    </source>
</evidence>
<organism evidence="14">
    <name type="scientific">Desulfobacca acetoxidans</name>
    <dbReference type="NCBI Taxonomy" id="60893"/>
    <lineage>
        <taxon>Bacteria</taxon>
        <taxon>Pseudomonadati</taxon>
        <taxon>Thermodesulfobacteriota</taxon>
        <taxon>Desulfobaccia</taxon>
        <taxon>Desulfobaccales</taxon>
        <taxon>Desulfobaccaceae</taxon>
        <taxon>Desulfobacca</taxon>
    </lineage>
</organism>
<evidence type="ECO:0000259" key="13">
    <source>
        <dbReference type="Pfam" id="PF02776"/>
    </source>
</evidence>
<dbReference type="SUPFAM" id="SSF52518">
    <property type="entry name" value="Thiamin diphosphate-binding fold (THDP-binding)"/>
    <property type="match status" value="2"/>
</dbReference>
<dbReference type="CDD" id="cd07038">
    <property type="entry name" value="TPP_PYR_PDC_IPDC_like"/>
    <property type="match status" value="1"/>
</dbReference>
<dbReference type="CDD" id="cd02005">
    <property type="entry name" value="TPP_PDC_IPDC"/>
    <property type="match status" value="1"/>
</dbReference>
<evidence type="ECO:0000256" key="7">
    <source>
        <dbReference type="ARBA" id="ARBA00023052"/>
    </source>
</evidence>
<keyword evidence="4 9" id="KW-0479">Metal-binding</keyword>
<feature type="domain" description="Thiamine pyrophosphate enzyme TPP-binding" evidence="12">
    <location>
        <begin position="381"/>
        <end position="526"/>
    </location>
</feature>
<comment type="similarity">
    <text evidence="3 10">Belongs to the TPP enzyme family.</text>
</comment>
<dbReference type="InterPro" id="IPR047213">
    <property type="entry name" value="TPP_PYR_PDC_IPDC-like"/>
</dbReference>
<dbReference type="Pfam" id="PF00205">
    <property type="entry name" value="TPP_enzyme_M"/>
    <property type="match status" value="1"/>
</dbReference>
<evidence type="ECO:0000259" key="11">
    <source>
        <dbReference type="Pfam" id="PF00205"/>
    </source>
</evidence>
<dbReference type="GO" id="GO:0030976">
    <property type="term" value="F:thiamine pyrophosphate binding"/>
    <property type="evidence" value="ECO:0007669"/>
    <property type="project" value="InterPro"/>
</dbReference>
<dbReference type="GO" id="GO:0000287">
    <property type="term" value="F:magnesium ion binding"/>
    <property type="evidence" value="ECO:0007669"/>
    <property type="project" value="InterPro"/>
</dbReference>
<dbReference type="InterPro" id="IPR012110">
    <property type="entry name" value="PDC/IPDC-like"/>
</dbReference>
<dbReference type="InterPro" id="IPR029035">
    <property type="entry name" value="DHS-like_NAD/FAD-binding_dom"/>
</dbReference>
<comment type="cofactor">
    <cofactor evidence="1">
        <name>a metal cation</name>
        <dbReference type="ChEBI" id="CHEBI:25213"/>
    </cofactor>
</comment>
<evidence type="ECO:0000259" key="12">
    <source>
        <dbReference type="Pfam" id="PF02775"/>
    </source>
</evidence>
<name>A0A7V6DQ56_9BACT</name>
<dbReference type="EMBL" id="DTGR01000157">
    <property type="protein sequence ID" value="HHS29963.1"/>
    <property type="molecule type" value="Genomic_DNA"/>
</dbReference>
<feature type="binding site" evidence="9">
    <location>
        <position position="462"/>
    </location>
    <ligand>
        <name>Mg(2+)</name>
        <dbReference type="ChEBI" id="CHEBI:18420"/>
    </ligand>
</feature>
<dbReference type="PIRSF" id="PIRSF036565">
    <property type="entry name" value="Pyruvt_ip_decrb"/>
    <property type="match status" value="1"/>
</dbReference>
<dbReference type="GO" id="GO:0004737">
    <property type="term" value="F:pyruvate decarboxylase activity"/>
    <property type="evidence" value="ECO:0007669"/>
    <property type="project" value="TreeGrafter"/>
</dbReference>
<keyword evidence="6 9" id="KW-0460">Magnesium</keyword>
<dbReference type="InterPro" id="IPR047214">
    <property type="entry name" value="TPP_PDC_IPDC"/>
</dbReference>
<evidence type="ECO:0000256" key="6">
    <source>
        <dbReference type="ARBA" id="ARBA00022842"/>
    </source>
</evidence>
<proteinExistence type="inferred from homology"/>
<dbReference type="AlphaFoldDB" id="A0A7V6DQ56"/>
<evidence type="ECO:0000256" key="1">
    <source>
        <dbReference type="ARBA" id="ARBA00001920"/>
    </source>
</evidence>
<dbReference type="FunFam" id="3.40.50.970:FF:000024">
    <property type="entry name" value="Pyruvate decarboxylase isozyme"/>
    <property type="match status" value="1"/>
</dbReference>
<dbReference type="InterPro" id="IPR029061">
    <property type="entry name" value="THDP-binding"/>
</dbReference>
<dbReference type="GO" id="GO:0005829">
    <property type="term" value="C:cytosol"/>
    <property type="evidence" value="ECO:0007669"/>
    <property type="project" value="TreeGrafter"/>
</dbReference>
<feature type="domain" description="Thiamine pyrophosphate enzyme N-terminal TPP-binding" evidence="13">
    <location>
        <begin position="4"/>
        <end position="108"/>
    </location>
</feature>
<evidence type="ECO:0000256" key="4">
    <source>
        <dbReference type="ARBA" id="ARBA00022723"/>
    </source>
</evidence>
<dbReference type="Gene3D" id="3.40.50.970">
    <property type="match status" value="2"/>
</dbReference>
<evidence type="ECO:0000256" key="9">
    <source>
        <dbReference type="PIRSR" id="PIRSR036565-2"/>
    </source>
</evidence>
<dbReference type="InterPro" id="IPR011766">
    <property type="entry name" value="TPP_enzyme_TPP-bd"/>
</dbReference>
<evidence type="ECO:0000256" key="10">
    <source>
        <dbReference type="RuleBase" id="RU362132"/>
    </source>
</evidence>
<comment type="cofactor">
    <cofactor evidence="9">
        <name>Mg(2+)</name>
        <dbReference type="ChEBI" id="CHEBI:18420"/>
    </cofactor>
    <text evidence="9">Binds 1 Mg(2+) per subunit.</text>
</comment>
<sequence length="555" mass="59992">MAPTVVEHVLLRLKHLGIREVFGVPGDFSFGISDAVIHDPDLRWIGTSNELNAAYAADGYARVKGFAALSTAFGVGELSALNGVAGSYTEHLPVLHLAGMPNTQTQRQRRLVHHTLGNGEFDVFLKMAQPAVCASAILTPENTVSEMERLVSAMINHRRPVYVGIPADVATAPLLEGCAPVNPEPAAATDQEALAEAVEAITAKLARAKTAAILAGYLIPRLSCEASALALVEATGLPFATMFMDKTALDETHPQYIGMYDGRIMNPDIREFIEGCDCVLNLGALWSDLNTGAFTANLDPARMIAVMHHHVQVGRAIFPGIEMKDALVALTAKVDKKQVAAPKVHGLGEPKGNPEDNLTPDYLYPRWEKFFRPGDLVVAETGTVSMGLAFALMPEGSTFLNQTLWCSIGWGTPAALGAALAAPARRAILLTGEGAHQMTVQEIGQFCRYGIKPIIFCLNNQGYLIERLLCKDPLVSYNDLAPWNYQQLPQVMGCRDWFCARVTTNAELDAAMEQAATCGTGAYIEVVTEMMAASPMAQRLHESIQTLYGFKRLGE</sequence>
<feature type="domain" description="Thiamine pyrophosphate enzyme central" evidence="11">
    <location>
        <begin position="199"/>
        <end position="319"/>
    </location>
</feature>
<evidence type="ECO:0000256" key="3">
    <source>
        <dbReference type="ARBA" id="ARBA00007812"/>
    </source>
</evidence>
<dbReference type="InterPro" id="IPR012001">
    <property type="entry name" value="Thiamin_PyroP_enz_TPP-bd_dom"/>
</dbReference>
<keyword evidence="7 10" id="KW-0786">Thiamine pyrophosphate</keyword>
<evidence type="ECO:0000256" key="5">
    <source>
        <dbReference type="ARBA" id="ARBA00022793"/>
    </source>
</evidence>
<protein>
    <submittedName>
        <fullName evidence="14">Alpha-keto acid decarboxylase family protein</fullName>
    </submittedName>
</protein>
<evidence type="ECO:0000256" key="2">
    <source>
        <dbReference type="ARBA" id="ARBA00001964"/>
    </source>
</evidence>
<dbReference type="SUPFAM" id="SSF52467">
    <property type="entry name" value="DHS-like NAD/FAD-binding domain"/>
    <property type="match status" value="1"/>
</dbReference>
<comment type="cofactor">
    <cofactor evidence="2">
        <name>thiamine diphosphate</name>
        <dbReference type="ChEBI" id="CHEBI:58937"/>
    </cofactor>
</comment>
<dbReference type="Gene3D" id="3.40.50.1220">
    <property type="entry name" value="TPP-binding domain"/>
    <property type="match status" value="1"/>
</dbReference>
<dbReference type="PANTHER" id="PTHR43452:SF30">
    <property type="entry name" value="PYRUVATE DECARBOXYLASE ISOZYME 1-RELATED"/>
    <property type="match status" value="1"/>
</dbReference>
<evidence type="ECO:0000313" key="14">
    <source>
        <dbReference type="EMBL" id="HHS29963.1"/>
    </source>
</evidence>
<gene>
    <name evidence="14" type="ORF">ENV52_09730</name>
</gene>
<feature type="binding site" evidence="9">
    <location>
        <position position="460"/>
    </location>
    <ligand>
        <name>Mg(2+)</name>
        <dbReference type="ChEBI" id="CHEBI:18420"/>
    </ligand>
</feature>
<keyword evidence="8" id="KW-0456">Lyase</keyword>
<keyword evidence="5" id="KW-0210">Decarboxylase</keyword>
<dbReference type="PANTHER" id="PTHR43452">
    <property type="entry name" value="PYRUVATE DECARBOXYLASE"/>
    <property type="match status" value="1"/>
</dbReference>
<dbReference type="GO" id="GO:0000949">
    <property type="term" value="P:aromatic amino acid family catabolic process to alcohol via Ehrlich pathway"/>
    <property type="evidence" value="ECO:0007669"/>
    <property type="project" value="TreeGrafter"/>
</dbReference>
<accession>A0A7V6DQ56</accession>
<dbReference type="InterPro" id="IPR012000">
    <property type="entry name" value="Thiamin_PyroP_enz_cen_dom"/>
</dbReference>
<dbReference type="Pfam" id="PF02776">
    <property type="entry name" value="TPP_enzyme_N"/>
    <property type="match status" value="1"/>
</dbReference>